<dbReference type="Gene3D" id="3.40.50.150">
    <property type="entry name" value="Vaccinia Virus protein VP39"/>
    <property type="match status" value="1"/>
</dbReference>
<accession>A0A1M7APM8</accession>
<organism evidence="1 2">
    <name type="scientific">Anaerocolumna jejuensis DSM 15929</name>
    <dbReference type="NCBI Taxonomy" id="1121322"/>
    <lineage>
        <taxon>Bacteria</taxon>
        <taxon>Bacillati</taxon>
        <taxon>Bacillota</taxon>
        <taxon>Clostridia</taxon>
        <taxon>Lachnospirales</taxon>
        <taxon>Lachnospiraceae</taxon>
        <taxon>Anaerocolumna</taxon>
    </lineage>
</organism>
<dbReference type="SUPFAM" id="SSF53335">
    <property type="entry name" value="S-adenosyl-L-methionine-dependent methyltransferases"/>
    <property type="match status" value="1"/>
</dbReference>
<dbReference type="InterPro" id="IPR029063">
    <property type="entry name" value="SAM-dependent_MTases_sf"/>
</dbReference>
<evidence type="ECO:0000313" key="2">
    <source>
        <dbReference type="Proteomes" id="UP000184386"/>
    </source>
</evidence>
<reference evidence="1 2" key="1">
    <citation type="submission" date="2016-11" db="EMBL/GenBank/DDBJ databases">
        <authorList>
            <person name="Jaros S."/>
            <person name="Januszkiewicz K."/>
            <person name="Wedrychowicz H."/>
        </authorList>
    </citation>
    <scope>NUCLEOTIDE SEQUENCE [LARGE SCALE GENOMIC DNA]</scope>
    <source>
        <strain evidence="1 2">DSM 15929</strain>
    </source>
</reference>
<name>A0A1M7APM8_9FIRM</name>
<sequence>MQTLILIGRKVETHDFGIQKYDLVFSAATIQWIPEKICFPKVNELLKSGGTLAMFMTRTDEKTPNGALYDAIQKVYDEHFQVETKYTCRLDYDNVVNYGFVDYNYSDWKRTRVYTAEEYIEYLASTQVEHITLQEPYKSSFYNGIRETIINMGNKITLNDTIALYLAKKP</sequence>
<keyword evidence="2" id="KW-1185">Reference proteome</keyword>
<dbReference type="STRING" id="1121322.SAMN02745136_04922"/>
<dbReference type="AlphaFoldDB" id="A0A1M7APM8"/>
<gene>
    <name evidence="1" type="ORF">SAMN02745136_04922</name>
</gene>
<dbReference type="EMBL" id="FRAC01000033">
    <property type="protein sequence ID" value="SHL44712.1"/>
    <property type="molecule type" value="Genomic_DNA"/>
</dbReference>
<proteinExistence type="predicted"/>
<dbReference type="RefSeq" id="WP_207650862.1">
    <property type="nucleotide sequence ID" value="NZ_FRAC01000033.1"/>
</dbReference>
<evidence type="ECO:0008006" key="3">
    <source>
        <dbReference type="Google" id="ProtNLM"/>
    </source>
</evidence>
<dbReference type="Proteomes" id="UP000184386">
    <property type="component" value="Unassembled WGS sequence"/>
</dbReference>
<protein>
    <recommendedName>
        <fullName evidence="3">Methyltransferase domain-containing protein</fullName>
    </recommendedName>
</protein>
<evidence type="ECO:0000313" key="1">
    <source>
        <dbReference type="EMBL" id="SHL44712.1"/>
    </source>
</evidence>